<dbReference type="AlphaFoldDB" id="A0AAN6YNL8"/>
<gene>
    <name evidence="1" type="ORF">QBC38DRAFT_118274</name>
</gene>
<evidence type="ECO:0000313" key="1">
    <source>
        <dbReference type="EMBL" id="KAK4221668.1"/>
    </source>
</evidence>
<comment type="caution">
    <text evidence="1">The sequence shown here is derived from an EMBL/GenBank/DDBJ whole genome shotgun (WGS) entry which is preliminary data.</text>
</comment>
<proteinExistence type="predicted"/>
<dbReference type="EMBL" id="MU865525">
    <property type="protein sequence ID" value="KAK4221668.1"/>
    <property type="molecule type" value="Genomic_DNA"/>
</dbReference>
<protein>
    <submittedName>
        <fullName evidence="1">Uncharacterized protein</fullName>
    </submittedName>
</protein>
<sequence length="142" mass="15731">MSKPTVLWSNKFRGSVLTQLHPKTKNKAPSNSTKTGNIDIVIVSDAELRRKRQTQLTDSLLKLLWKESDISVNVFEYSGIYWAESPSIWHSLIEAGEDLAVALSNSLDYSSDIRPLVFAAYGFGGVVVKKVSISVAQNPPHE</sequence>
<organism evidence="1 2">
    <name type="scientific">Podospora fimiseda</name>
    <dbReference type="NCBI Taxonomy" id="252190"/>
    <lineage>
        <taxon>Eukaryota</taxon>
        <taxon>Fungi</taxon>
        <taxon>Dikarya</taxon>
        <taxon>Ascomycota</taxon>
        <taxon>Pezizomycotina</taxon>
        <taxon>Sordariomycetes</taxon>
        <taxon>Sordariomycetidae</taxon>
        <taxon>Sordariales</taxon>
        <taxon>Podosporaceae</taxon>
        <taxon>Podospora</taxon>
    </lineage>
</organism>
<accession>A0AAN6YNL8</accession>
<reference evidence="1" key="1">
    <citation type="journal article" date="2023" name="Mol. Phylogenet. Evol.">
        <title>Genome-scale phylogeny and comparative genomics of the fungal order Sordariales.</title>
        <authorList>
            <person name="Hensen N."/>
            <person name="Bonometti L."/>
            <person name="Westerberg I."/>
            <person name="Brannstrom I.O."/>
            <person name="Guillou S."/>
            <person name="Cros-Aarteil S."/>
            <person name="Calhoun S."/>
            <person name="Haridas S."/>
            <person name="Kuo A."/>
            <person name="Mondo S."/>
            <person name="Pangilinan J."/>
            <person name="Riley R."/>
            <person name="LaButti K."/>
            <person name="Andreopoulos B."/>
            <person name="Lipzen A."/>
            <person name="Chen C."/>
            <person name="Yan M."/>
            <person name="Daum C."/>
            <person name="Ng V."/>
            <person name="Clum A."/>
            <person name="Steindorff A."/>
            <person name="Ohm R.A."/>
            <person name="Martin F."/>
            <person name="Silar P."/>
            <person name="Natvig D.O."/>
            <person name="Lalanne C."/>
            <person name="Gautier V."/>
            <person name="Ament-Velasquez S.L."/>
            <person name="Kruys A."/>
            <person name="Hutchinson M.I."/>
            <person name="Powell A.J."/>
            <person name="Barry K."/>
            <person name="Miller A.N."/>
            <person name="Grigoriev I.V."/>
            <person name="Debuchy R."/>
            <person name="Gladieux P."/>
            <person name="Hiltunen Thoren M."/>
            <person name="Johannesson H."/>
        </authorList>
    </citation>
    <scope>NUCLEOTIDE SEQUENCE</scope>
    <source>
        <strain evidence="1">CBS 990.96</strain>
    </source>
</reference>
<dbReference type="Proteomes" id="UP001301958">
    <property type="component" value="Unassembled WGS sequence"/>
</dbReference>
<reference evidence="1" key="2">
    <citation type="submission" date="2023-05" db="EMBL/GenBank/DDBJ databases">
        <authorList>
            <consortium name="Lawrence Berkeley National Laboratory"/>
            <person name="Steindorff A."/>
            <person name="Hensen N."/>
            <person name="Bonometti L."/>
            <person name="Westerberg I."/>
            <person name="Brannstrom I.O."/>
            <person name="Guillou S."/>
            <person name="Cros-Aarteil S."/>
            <person name="Calhoun S."/>
            <person name="Haridas S."/>
            <person name="Kuo A."/>
            <person name="Mondo S."/>
            <person name="Pangilinan J."/>
            <person name="Riley R."/>
            <person name="Labutti K."/>
            <person name="Andreopoulos B."/>
            <person name="Lipzen A."/>
            <person name="Chen C."/>
            <person name="Yanf M."/>
            <person name="Daum C."/>
            <person name="Ng V."/>
            <person name="Clum A."/>
            <person name="Ohm R."/>
            <person name="Martin F."/>
            <person name="Silar P."/>
            <person name="Natvig D."/>
            <person name="Lalanne C."/>
            <person name="Gautier V."/>
            <person name="Ament-Velasquez S.L."/>
            <person name="Kruys A."/>
            <person name="Hutchinson M.I."/>
            <person name="Powell A.J."/>
            <person name="Barry K."/>
            <person name="Miller A.N."/>
            <person name="Grigoriev I.V."/>
            <person name="Debuchy R."/>
            <person name="Gladieux P."/>
            <person name="Thoren M.H."/>
            <person name="Johannesson H."/>
        </authorList>
    </citation>
    <scope>NUCLEOTIDE SEQUENCE</scope>
    <source>
        <strain evidence="1">CBS 990.96</strain>
    </source>
</reference>
<name>A0AAN6YNL8_9PEZI</name>
<keyword evidence="2" id="KW-1185">Reference proteome</keyword>
<evidence type="ECO:0000313" key="2">
    <source>
        <dbReference type="Proteomes" id="UP001301958"/>
    </source>
</evidence>